<evidence type="ECO:0000256" key="1">
    <source>
        <dbReference type="ARBA" id="ARBA00023125"/>
    </source>
</evidence>
<dbReference type="SUPFAM" id="SSF47413">
    <property type="entry name" value="lambda repressor-like DNA-binding domains"/>
    <property type="match status" value="1"/>
</dbReference>
<dbReference type="SUPFAM" id="SSF51182">
    <property type="entry name" value="RmlC-like cupins"/>
    <property type="match status" value="1"/>
</dbReference>
<dbReference type="Gene3D" id="1.10.260.40">
    <property type="entry name" value="lambda repressor-like DNA-binding domains"/>
    <property type="match status" value="1"/>
</dbReference>
<protein>
    <submittedName>
        <fullName evidence="3">Cupin domain-containing protein</fullName>
    </submittedName>
</protein>
<reference evidence="3 4" key="3">
    <citation type="submission" date="2023-06" db="EMBL/GenBank/DDBJ databases">
        <authorList>
            <person name="Zeman M."/>
            <person name="Kubasova T."/>
            <person name="Jahodarova E."/>
            <person name="Nykrynova M."/>
            <person name="Rychlik I."/>
        </authorList>
    </citation>
    <scope>NUCLEOTIDE SEQUENCE [LARGE SCALE GENOMIC DNA]</scope>
    <source>
        <strain evidence="3 4">ET340</strain>
    </source>
</reference>
<evidence type="ECO:0000313" key="4">
    <source>
        <dbReference type="Proteomes" id="UP001529380"/>
    </source>
</evidence>
<dbReference type="CDD" id="cd00093">
    <property type="entry name" value="HTH_XRE"/>
    <property type="match status" value="1"/>
</dbReference>
<dbReference type="CDD" id="cd02209">
    <property type="entry name" value="cupin_XRE_C"/>
    <property type="match status" value="1"/>
</dbReference>
<keyword evidence="4" id="KW-1185">Reference proteome</keyword>
<organism evidence="3 4">
    <name type="scientific">Allofournierella massiliensis</name>
    <dbReference type="NCBI Taxonomy" id="1650663"/>
    <lineage>
        <taxon>Bacteria</taxon>
        <taxon>Bacillati</taxon>
        <taxon>Bacillota</taxon>
        <taxon>Clostridia</taxon>
        <taxon>Eubacteriales</taxon>
        <taxon>Oscillospiraceae</taxon>
        <taxon>Allofournierella</taxon>
    </lineage>
</organism>
<gene>
    <name evidence="3" type="ORF">QUW08_09415</name>
</gene>
<dbReference type="PANTHER" id="PTHR46797:SF19">
    <property type="entry name" value="BLL2473 PROTEIN"/>
    <property type="match status" value="1"/>
</dbReference>
<dbReference type="InterPro" id="IPR014710">
    <property type="entry name" value="RmlC-like_jellyroll"/>
</dbReference>
<evidence type="ECO:0000259" key="2">
    <source>
        <dbReference type="PROSITE" id="PS50943"/>
    </source>
</evidence>
<feature type="domain" description="HTH cro/C1-type" evidence="2">
    <location>
        <begin position="11"/>
        <end position="66"/>
    </location>
</feature>
<dbReference type="SMART" id="SM00530">
    <property type="entry name" value="HTH_XRE"/>
    <property type="match status" value="1"/>
</dbReference>
<dbReference type="InterPro" id="IPR011051">
    <property type="entry name" value="RmlC_Cupin_sf"/>
</dbReference>
<comment type="caution">
    <text evidence="3">The sequence shown here is derived from an EMBL/GenBank/DDBJ whole genome shotgun (WGS) entry which is preliminary data.</text>
</comment>
<dbReference type="InterPro" id="IPR001387">
    <property type="entry name" value="Cro/C1-type_HTH"/>
</dbReference>
<dbReference type="Gene3D" id="2.60.120.10">
    <property type="entry name" value="Jelly Rolls"/>
    <property type="match status" value="1"/>
</dbReference>
<dbReference type="Pfam" id="PF07883">
    <property type="entry name" value="Cupin_2"/>
    <property type="match status" value="1"/>
</dbReference>
<dbReference type="RefSeq" id="WP_289600033.1">
    <property type="nucleotide sequence ID" value="NZ_JAUDCL010000015.1"/>
</dbReference>
<reference evidence="4" key="2">
    <citation type="submission" date="2023-06" db="EMBL/GenBank/DDBJ databases">
        <title>Identification and characterization of horizontal gene transfer across gut microbiota members of farm animals based on homology search.</title>
        <authorList>
            <person name="Zeman M."/>
            <person name="Kubasova T."/>
            <person name="Jahodarova E."/>
            <person name="Nykrynova M."/>
            <person name="Rychlik I."/>
        </authorList>
    </citation>
    <scope>NUCLEOTIDE SEQUENCE [LARGE SCALE GENOMIC DNA]</scope>
    <source>
        <strain evidence="4">ET340</strain>
    </source>
</reference>
<keyword evidence="1" id="KW-0238">DNA-binding</keyword>
<accession>A0ABT7URI9</accession>
<dbReference type="Proteomes" id="UP001529380">
    <property type="component" value="Unassembled WGS sequence"/>
</dbReference>
<dbReference type="InterPro" id="IPR013096">
    <property type="entry name" value="Cupin_2"/>
</dbReference>
<name>A0ABT7URI9_9FIRM</name>
<dbReference type="EMBL" id="JAUDCL010000015">
    <property type="protein sequence ID" value="MDM8201509.1"/>
    <property type="molecule type" value="Genomic_DNA"/>
</dbReference>
<reference evidence="3 4" key="1">
    <citation type="submission" date="2023-06" db="EMBL/GenBank/DDBJ databases">
        <title>Identification and characterization of horizontal gene transfer across gut microbiota members of farm animals based on homology search.</title>
        <authorList>
            <person name="Schwarzerova J."/>
            <person name="Nykrynova M."/>
            <person name="Jureckova K."/>
            <person name="Cejkova D."/>
            <person name="Rychlik I."/>
        </authorList>
    </citation>
    <scope>NUCLEOTIDE SEQUENCE [LARGE SCALE GENOMIC DNA]</scope>
    <source>
        <strain evidence="3 4">ET340</strain>
    </source>
</reference>
<dbReference type="PROSITE" id="PS50943">
    <property type="entry name" value="HTH_CROC1"/>
    <property type="match status" value="1"/>
</dbReference>
<dbReference type="Pfam" id="PF01381">
    <property type="entry name" value="HTH_3"/>
    <property type="match status" value="1"/>
</dbReference>
<proteinExistence type="predicted"/>
<evidence type="ECO:0000313" key="3">
    <source>
        <dbReference type="EMBL" id="MDM8201509.1"/>
    </source>
</evidence>
<sequence length="184" mass="20497">MEEELNIGLKVQQFRKQSGLSLRELAARVELSPSMLSQIENGAVNPSINTLKNIAQALRVPLFRFFKEEPPAERLIVRRGENRIIGHPGEEVLYKLLTPTADCAIEFCLMEIPAHTASSDIDREHTGEEVAYVISGQVDLHLRGSVYRLAAGDSVQIPPATPHRWVNDSDEELRAVFAVTPPSF</sequence>
<dbReference type="PANTHER" id="PTHR46797">
    <property type="entry name" value="HTH-TYPE TRANSCRIPTIONAL REGULATOR"/>
    <property type="match status" value="1"/>
</dbReference>
<dbReference type="InterPro" id="IPR010982">
    <property type="entry name" value="Lambda_DNA-bd_dom_sf"/>
</dbReference>
<dbReference type="InterPro" id="IPR050807">
    <property type="entry name" value="TransReg_Diox_bact_type"/>
</dbReference>